<feature type="transmembrane region" description="Helical" evidence="1">
    <location>
        <begin position="40"/>
        <end position="59"/>
    </location>
</feature>
<feature type="non-terminal residue" evidence="2">
    <location>
        <position position="145"/>
    </location>
</feature>
<evidence type="ECO:0000313" key="2">
    <source>
        <dbReference type="EMBL" id="EKC73960.1"/>
    </source>
</evidence>
<evidence type="ECO:0000256" key="1">
    <source>
        <dbReference type="SAM" id="Phobius"/>
    </source>
</evidence>
<sequence length="145" mass="17311">MAYNPKTGKGLGRFYSAEHRAFRAREWRGFRDTFYDFFRWLYLYGFMAAKLGCHPILMVKAMLRYRWMVSYLTAAHMVDRHTMGLRGKELRYAHNQFFSVLHNSVLGVRDIILRDKNLRPNSKHAAKLRENTVMFDEMTPHLIMM</sequence>
<keyword evidence="1" id="KW-0812">Transmembrane</keyword>
<keyword evidence="1" id="KW-0472">Membrane</keyword>
<proteinExistence type="predicted"/>
<keyword evidence="1" id="KW-1133">Transmembrane helix</keyword>
<dbReference type="EMBL" id="AJWY01003896">
    <property type="protein sequence ID" value="EKC73960.1"/>
    <property type="molecule type" value="Genomic_DNA"/>
</dbReference>
<organism evidence="2">
    <name type="scientific">human gut metagenome</name>
    <dbReference type="NCBI Taxonomy" id="408170"/>
    <lineage>
        <taxon>unclassified sequences</taxon>
        <taxon>metagenomes</taxon>
        <taxon>organismal metagenomes</taxon>
    </lineage>
</organism>
<reference evidence="2" key="1">
    <citation type="journal article" date="2013" name="Environ. Microbiol.">
        <title>Microbiota from the distal guts of lean and obese adolescents exhibit partial functional redundancy besides clear differences in community structure.</title>
        <authorList>
            <person name="Ferrer M."/>
            <person name="Ruiz A."/>
            <person name="Lanza F."/>
            <person name="Haange S.B."/>
            <person name="Oberbach A."/>
            <person name="Till H."/>
            <person name="Bargiela R."/>
            <person name="Campoy C."/>
            <person name="Segura M.T."/>
            <person name="Richter M."/>
            <person name="von Bergen M."/>
            <person name="Seifert J."/>
            <person name="Suarez A."/>
        </authorList>
    </citation>
    <scope>NUCLEOTIDE SEQUENCE</scope>
</reference>
<gene>
    <name evidence="2" type="ORF">LEA_05965</name>
</gene>
<dbReference type="AlphaFoldDB" id="K1U6R2"/>
<protein>
    <submittedName>
        <fullName evidence="2">Benzoyl-CoA reductase/2-hydroxyglutaryl-CoA dehydratase subunit, BcrC/BadD/HgdB</fullName>
    </submittedName>
</protein>
<accession>K1U6R2</accession>
<comment type="caution">
    <text evidence="2">The sequence shown here is derived from an EMBL/GenBank/DDBJ whole genome shotgun (WGS) entry which is preliminary data.</text>
</comment>
<name>K1U6R2_9ZZZZ</name>